<gene>
    <name evidence="1" type="ORF">COV00_00055</name>
</gene>
<dbReference type="AlphaFoldDB" id="A0A2M8L9T9"/>
<dbReference type="EMBL" id="PFEP01000002">
    <property type="protein sequence ID" value="PJE73392.1"/>
    <property type="molecule type" value="Genomic_DNA"/>
</dbReference>
<name>A0A2M8L9T9_9BACT</name>
<feature type="non-terminal residue" evidence="1">
    <location>
        <position position="47"/>
    </location>
</feature>
<dbReference type="Gene3D" id="2.40.10.120">
    <property type="match status" value="1"/>
</dbReference>
<organism evidence="1 2">
    <name type="scientific">Candidatus Tagabacteria bacterium CG10_big_fil_rev_8_21_14_0_10_40_13</name>
    <dbReference type="NCBI Taxonomy" id="1975022"/>
    <lineage>
        <taxon>Bacteria</taxon>
        <taxon>Candidatus Tagaibacteriota</taxon>
    </lineage>
</organism>
<evidence type="ECO:0000313" key="2">
    <source>
        <dbReference type="Proteomes" id="UP000230603"/>
    </source>
</evidence>
<feature type="non-terminal residue" evidence="1">
    <location>
        <position position="1"/>
    </location>
</feature>
<comment type="caution">
    <text evidence="1">The sequence shown here is derived from an EMBL/GenBank/DDBJ whole genome shotgun (WGS) entry which is preliminary data.</text>
</comment>
<sequence>NLPAVELGSAQNLKLGQSVIAIGNALGQFQNTISTGIVSGLSRLISA</sequence>
<reference evidence="2" key="1">
    <citation type="submission" date="2017-09" db="EMBL/GenBank/DDBJ databases">
        <title>Depth-based differentiation of microbial function through sediment-hosted aquifers and enrichment of novel symbionts in the deep terrestrial subsurface.</title>
        <authorList>
            <person name="Probst A.J."/>
            <person name="Ladd B."/>
            <person name="Jarett J.K."/>
            <person name="Geller-Mcgrath D.E."/>
            <person name="Sieber C.M.K."/>
            <person name="Emerson J.B."/>
            <person name="Anantharaman K."/>
            <person name="Thomas B.C."/>
            <person name="Malmstrom R."/>
            <person name="Stieglmeier M."/>
            <person name="Klingl A."/>
            <person name="Woyke T."/>
            <person name="Ryan C.M."/>
            <person name="Banfield J.F."/>
        </authorList>
    </citation>
    <scope>NUCLEOTIDE SEQUENCE [LARGE SCALE GENOMIC DNA]</scope>
</reference>
<dbReference type="Proteomes" id="UP000230603">
    <property type="component" value="Unassembled WGS sequence"/>
</dbReference>
<dbReference type="InterPro" id="IPR009003">
    <property type="entry name" value="Peptidase_S1_PA"/>
</dbReference>
<accession>A0A2M8L9T9</accession>
<protein>
    <submittedName>
        <fullName evidence="1">Uncharacterized protein</fullName>
    </submittedName>
</protein>
<dbReference type="SUPFAM" id="SSF50494">
    <property type="entry name" value="Trypsin-like serine proteases"/>
    <property type="match status" value="1"/>
</dbReference>
<evidence type="ECO:0000313" key="1">
    <source>
        <dbReference type="EMBL" id="PJE73392.1"/>
    </source>
</evidence>
<proteinExistence type="predicted"/>